<accession>A0ABS9VED9</accession>
<feature type="signal peptide" evidence="1">
    <location>
        <begin position="1"/>
        <end position="21"/>
    </location>
</feature>
<reference evidence="2" key="1">
    <citation type="submission" date="2022-03" db="EMBL/GenBank/DDBJ databases">
        <title>De novo assembled genomes of Belliella spp. (Cyclobacteriaceae) strains.</title>
        <authorList>
            <person name="Szabo A."/>
            <person name="Korponai K."/>
            <person name="Felfoldi T."/>
        </authorList>
    </citation>
    <scope>NUCLEOTIDE SEQUENCE</scope>
    <source>
        <strain evidence="2">DSM 111903</strain>
    </source>
</reference>
<dbReference type="EMBL" id="JAKZGO010000013">
    <property type="protein sequence ID" value="MCH7414814.1"/>
    <property type="molecule type" value="Genomic_DNA"/>
</dbReference>
<protein>
    <submittedName>
        <fullName evidence="2">DUF4843 domain-containing protein</fullName>
    </submittedName>
</protein>
<evidence type="ECO:0000313" key="3">
    <source>
        <dbReference type="Proteomes" id="UP001165430"/>
    </source>
</evidence>
<evidence type="ECO:0000256" key="1">
    <source>
        <dbReference type="SAM" id="SignalP"/>
    </source>
</evidence>
<dbReference type="PROSITE" id="PS51257">
    <property type="entry name" value="PROKAR_LIPOPROTEIN"/>
    <property type="match status" value="1"/>
</dbReference>
<keyword evidence="3" id="KW-1185">Reference proteome</keyword>
<sequence length="154" mass="16621">MKRILIQFSFFVALLALSVSCIEDIDQTRIFKGDPLVEFNSPVSNANFTRLTNAGAGVISEQVNLIAPQFSSDQTITFRVDSELTTAEAGVHYNLGSNGSFVIPANSSFGSAQVEILGTAIPAGTTRLLVLELVGNDVIKPSENHKRVRISIRP</sequence>
<keyword evidence="1" id="KW-0732">Signal</keyword>
<evidence type="ECO:0000313" key="2">
    <source>
        <dbReference type="EMBL" id="MCH7414814.1"/>
    </source>
</evidence>
<gene>
    <name evidence="2" type="ORF">MM213_15035</name>
</gene>
<comment type="caution">
    <text evidence="2">The sequence shown here is derived from an EMBL/GenBank/DDBJ whole genome shotgun (WGS) entry which is preliminary data.</text>
</comment>
<name>A0ABS9VED9_9BACT</name>
<dbReference type="Proteomes" id="UP001165430">
    <property type="component" value="Unassembled WGS sequence"/>
</dbReference>
<dbReference type="RefSeq" id="WP_241413583.1">
    <property type="nucleotide sequence ID" value="NZ_JAKZGO010000013.1"/>
</dbReference>
<proteinExistence type="predicted"/>
<organism evidence="2 3">
    <name type="scientific">Belliella alkalica</name>
    <dbReference type="NCBI Taxonomy" id="1730871"/>
    <lineage>
        <taxon>Bacteria</taxon>
        <taxon>Pseudomonadati</taxon>
        <taxon>Bacteroidota</taxon>
        <taxon>Cytophagia</taxon>
        <taxon>Cytophagales</taxon>
        <taxon>Cyclobacteriaceae</taxon>
        <taxon>Belliella</taxon>
    </lineage>
</organism>
<feature type="chain" id="PRO_5047214206" evidence="1">
    <location>
        <begin position="22"/>
        <end position="154"/>
    </location>
</feature>